<sequence>MPKVFLVTGTSTGFGHDLIQEVLNRGDYAVATARTPEALKFNNTTPENYLAVKLDVLDKSTITDAFQRALDKFGRVDVVVNNAGYGLTGCFEESTEEQIRKQMDVNFFGLLDVTRVAIKTMREQKPSGGLIQQITSIGGLRGAGCFSVYCASKFAVEGFTESVAQEMKPEWGIKFTNIEPGGFRTDWAGRSMDFTERHPAYDHFDIKPVMMARNGKQEGDPLKAAKAIYSLGIMENPPLRIVLGSDAYGKILAKLEADKKQVLQYEKLSNSTDVDV</sequence>
<dbReference type="Gene3D" id="3.40.50.720">
    <property type="entry name" value="NAD(P)-binding Rossmann-like Domain"/>
    <property type="match status" value="1"/>
</dbReference>
<dbReference type="OrthoDB" id="1274115at2759"/>
<dbReference type="InterPro" id="IPR020904">
    <property type="entry name" value="Sc_DH/Rdtase_CS"/>
</dbReference>
<dbReference type="InterPro" id="IPR002347">
    <property type="entry name" value="SDR_fam"/>
</dbReference>
<dbReference type="InterPro" id="IPR036291">
    <property type="entry name" value="NAD(P)-bd_dom_sf"/>
</dbReference>
<dbReference type="GO" id="GO:0016491">
    <property type="term" value="F:oxidoreductase activity"/>
    <property type="evidence" value="ECO:0007669"/>
    <property type="project" value="UniProtKB-KW"/>
</dbReference>
<organism evidence="5 6">
    <name type="scientific">Coleophoma cylindrospora</name>
    <dbReference type="NCBI Taxonomy" id="1849047"/>
    <lineage>
        <taxon>Eukaryota</taxon>
        <taxon>Fungi</taxon>
        <taxon>Dikarya</taxon>
        <taxon>Ascomycota</taxon>
        <taxon>Pezizomycotina</taxon>
        <taxon>Leotiomycetes</taxon>
        <taxon>Helotiales</taxon>
        <taxon>Dermateaceae</taxon>
        <taxon>Coleophoma</taxon>
    </lineage>
</organism>
<dbReference type="Proteomes" id="UP000256645">
    <property type="component" value="Unassembled WGS sequence"/>
</dbReference>
<dbReference type="CDD" id="cd05374">
    <property type="entry name" value="17beta-HSD-like_SDR_c"/>
    <property type="match status" value="1"/>
</dbReference>
<dbReference type="PRINTS" id="PR00081">
    <property type="entry name" value="GDHRDH"/>
</dbReference>
<dbReference type="PROSITE" id="PS00061">
    <property type="entry name" value="ADH_SHORT"/>
    <property type="match status" value="1"/>
</dbReference>
<accession>A0A3D8QPM3</accession>
<evidence type="ECO:0000256" key="4">
    <source>
        <dbReference type="RuleBase" id="RU000363"/>
    </source>
</evidence>
<evidence type="ECO:0000256" key="2">
    <source>
        <dbReference type="ARBA" id="ARBA00022857"/>
    </source>
</evidence>
<comment type="caution">
    <text evidence="5">The sequence shown here is derived from an EMBL/GenBank/DDBJ whole genome shotgun (WGS) entry which is preliminary data.</text>
</comment>
<gene>
    <name evidence="5" type="ORF">BP6252_11282</name>
</gene>
<evidence type="ECO:0000256" key="1">
    <source>
        <dbReference type="ARBA" id="ARBA00006484"/>
    </source>
</evidence>
<protein>
    <submittedName>
        <fullName evidence="5">Short-chain dehydrogenase</fullName>
    </submittedName>
</protein>
<comment type="similarity">
    <text evidence="1 4">Belongs to the short-chain dehydrogenases/reductases (SDR) family.</text>
</comment>
<evidence type="ECO:0000256" key="3">
    <source>
        <dbReference type="ARBA" id="ARBA00023002"/>
    </source>
</evidence>
<evidence type="ECO:0000313" key="5">
    <source>
        <dbReference type="EMBL" id="RDW63737.1"/>
    </source>
</evidence>
<dbReference type="PANTHER" id="PTHR43976:SF16">
    <property type="entry name" value="SHORT-CHAIN DEHYDROGENASE_REDUCTASE FAMILY PROTEIN"/>
    <property type="match status" value="1"/>
</dbReference>
<dbReference type="Pfam" id="PF00106">
    <property type="entry name" value="adh_short"/>
    <property type="match status" value="1"/>
</dbReference>
<evidence type="ECO:0000313" key="6">
    <source>
        <dbReference type="Proteomes" id="UP000256645"/>
    </source>
</evidence>
<name>A0A3D8QPM3_9HELO</name>
<dbReference type="EMBL" id="PDLM01000013">
    <property type="protein sequence ID" value="RDW63737.1"/>
    <property type="molecule type" value="Genomic_DNA"/>
</dbReference>
<reference evidence="5 6" key="1">
    <citation type="journal article" date="2018" name="IMA Fungus">
        <title>IMA Genome-F 9: Draft genome sequence of Annulohypoxylon stygium, Aspergillus mulundensis, Berkeleyomyces basicola (syn. Thielaviopsis basicola), Ceratocystis smalleyi, two Cercospora beticola strains, Coleophoma cylindrospora, Fusarium fracticaudum, Phialophora cf. hyalina, and Morchella septimelata.</title>
        <authorList>
            <person name="Wingfield B.D."/>
            <person name="Bills G.F."/>
            <person name="Dong Y."/>
            <person name="Huang W."/>
            <person name="Nel W.J."/>
            <person name="Swalarsk-Parry B.S."/>
            <person name="Vaghefi N."/>
            <person name="Wilken P.M."/>
            <person name="An Z."/>
            <person name="de Beer Z.W."/>
            <person name="De Vos L."/>
            <person name="Chen L."/>
            <person name="Duong T.A."/>
            <person name="Gao Y."/>
            <person name="Hammerbacher A."/>
            <person name="Kikkert J.R."/>
            <person name="Li Y."/>
            <person name="Li H."/>
            <person name="Li K."/>
            <person name="Li Q."/>
            <person name="Liu X."/>
            <person name="Ma X."/>
            <person name="Naidoo K."/>
            <person name="Pethybridge S.J."/>
            <person name="Sun J."/>
            <person name="Steenkamp E.T."/>
            <person name="van der Nest M.A."/>
            <person name="van Wyk S."/>
            <person name="Wingfield M.J."/>
            <person name="Xiong C."/>
            <person name="Yue Q."/>
            <person name="Zhang X."/>
        </authorList>
    </citation>
    <scope>NUCLEOTIDE SEQUENCE [LARGE SCALE GENOMIC DNA]</scope>
    <source>
        <strain evidence="5 6">BP6252</strain>
    </source>
</reference>
<keyword evidence="2" id="KW-0521">NADP</keyword>
<dbReference type="SUPFAM" id="SSF51735">
    <property type="entry name" value="NAD(P)-binding Rossmann-fold domains"/>
    <property type="match status" value="1"/>
</dbReference>
<dbReference type="STRING" id="1849047.A0A3D8QPM3"/>
<keyword evidence="6" id="KW-1185">Reference proteome</keyword>
<dbReference type="AlphaFoldDB" id="A0A3D8QPM3"/>
<proteinExistence type="inferred from homology"/>
<dbReference type="PANTHER" id="PTHR43976">
    <property type="entry name" value="SHORT CHAIN DEHYDROGENASE"/>
    <property type="match status" value="1"/>
</dbReference>
<dbReference type="PRINTS" id="PR00080">
    <property type="entry name" value="SDRFAMILY"/>
</dbReference>
<keyword evidence="3" id="KW-0560">Oxidoreductase</keyword>
<dbReference type="InterPro" id="IPR051911">
    <property type="entry name" value="SDR_oxidoreductase"/>
</dbReference>